<protein>
    <submittedName>
        <fullName evidence="2">Uncharacterized protein</fullName>
    </submittedName>
</protein>
<dbReference type="STRING" id="1121331.SAMN02745248_01916"/>
<dbReference type="RefSeq" id="WP_072903872.1">
    <property type="nucleotide sequence ID" value="NZ_FRAD01000015.1"/>
</dbReference>
<sequence length="109" mass="11767">MSRKKSRRPMSHICCCIPDQQPMGCCMPQPQPQVVCCCTPQGTSGVKNKSACSFPCLIILILILLVFGKSGRSCDDPCSVGNRSGFGMDIGILFIIALFYLSCVSPCNN</sequence>
<organism evidence="2 3">
    <name type="scientific">Hathewaya proteolytica DSM 3090</name>
    <dbReference type="NCBI Taxonomy" id="1121331"/>
    <lineage>
        <taxon>Bacteria</taxon>
        <taxon>Bacillati</taxon>
        <taxon>Bacillota</taxon>
        <taxon>Clostridia</taxon>
        <taxon>Eubacteriales</taxon>
        <taxon>Clostridiaceae</taxon>
        <taxon>Hathewaya</taxon>
    </lineage>
</organism>
<keyword evidence="1" id="KW-1133">Transmembrane helix</keyword>
<gene>
    <name evidence="2" type="ORF">SAMN02745248_01916</name>
</gene>
<feature type="transmembrane region" description="Helical" evidence="1">
    <location>
        <begin position="88"/>
        <end position="107"/>
    </location>
</feature>
<accession>A0A1M6Q6P3</accession>
<dbReference type="EMBL" id="FRAD01000015">
    <property type="protein sequence ID" value="SHK15818.1"/>
    <property type="molecule type" value="Genomic_DNA"/>
</dbReference>
<evidence type="ECO:0000313" key="2">
    <source>
        <dbReference type="EMBL" id="SHK15818.1"/>
    </source>
</evidence>
<reference evidence="2 3" key="1">
    <citation type="submission" date="2016-11" db="EMBL/GenBank/DDBJ databases">
        <authorList>
            <person name="Jaros S."/>
            <person name="Januszkiewicz K."/>
            <person name="Wedrychowicz H."/>
        </authorList>
    </citation>
    <scope>NUCLEOTIDE SEQUENCE [LARGE SCALE GENOMIC DNA]</scope>
    <source>
        <strain evidence="2 3">DSM 3090</strain>
    </source>
</reference>
<evidence type="ECO:0000313" key="3">
    <source>
        <dbReference type="Proteomes" id="UP000183952"/>
    </source>
</evidence>
<feature type="transmembrane region" description="Helical" evidence="1">
    <location>
        <begin position="51"/>
        <end position="68"/>
    </location>
</feature>
<dbReference type="AlphaFoldDB" id="A0A1M6Q6P3"/>
<keyword evidence="3" id="KW-1185">Reference proteome</keyword>
<proteinExistence type="predicted"/>
<dbReference type="OrthoDB" id="1928511at2"/>
<dbReference type="Proteomes" id="UP000183952">
    <property type="component" value="Unassembled WGS sequence"/>
</dbReference>
<name>A0A1M6Q6P3_9CLOT</name>
<keyword evidence="1" id="KW-0812">Transmembrane</keyword>
<keyword evidence="1" id="KW-0472">Membrane</keyword>
<evidence type="ECO:0000256" key="1">
    <source>
        <dbReference type="SAM" id="Phobius"/>
    </source>
</evidence>